<dbReference type="Pfam" id="PF07690">
    <property type="entry name" value="MFS_1"/>
    <property type="match status" value="1"/>
</dbReference>
<dbReference type="EMBL" id="JABVED010000001">
    <property type="protein sequence ID" value="MBC6445985.1"/>
    <property type="molecule type" value="Genomic_DNA"/>
</dbReference>
<feature type="transmembrane region" description="Helical" evidence="8">
    <location>
        <begin position="69"/>
        <end position="88"/>
    </location>
</feature>
<evidence type="ECO:0000313" key="10">
    <source>
        <dbReference type="EMBL" id="MBC6445985.1"/>
    </source>
</evidence>
<comment type="subcellular location">
    <subcellularLocation>
        <location evidence="1">Cell membrane</location>
        <topology evidence="1">Multi-pass membrane protein</topology>
    </subcellularLocation>
</comment>
<feature type="transmembrane region" description="Helical" evidence="8">
    <location>
        <begin position="159"/>
        <end position="183"/>
    </location>
</feature>
<sequence>MEHTVGHSPAASHGHGHTQTPPDAERSGSGVRWSVLVVLCLAQFMVILDVTVANVALPSIGADLRLSPATIPWVVSAYTLVFGGFLLLGGRLSDIFDRRAVFLAGLAVFTIASVACGLAANGGMLIVSRLVQGAGAAFLSPAALSIITTTFHGADRNKALGAWAAVGGTGSAIGVLVGGALTSGPGWEWAFFINVPVGVAVLAATLRLLPRSAGRGTQGGIDWLGAVLMTTATAAVIYGLITAGHAGWSAPGTYLPIIVGVVLAVAFVLVERSAAKPLVPLGVVGKRTVVSGGVSMLAGAGLLIAGFFLCSLYLQNVAGFSAMQTGLTFLPVALGMVVAVHLCAHGLAHAGWRPIAVIGMVLAAGGFFWLSRISGDPSALGEVLPGFVIAAAGLACMFIVATTSAMHGVDHAEAGLHSGLINTYHEFGASLGIALVAAIAGASVGGAHTTTLTGFQDAFLACAIVAIIVAVIAPVLLPAGKPDSDGPIFAH</sequence>
<dbReference type="Gene3D" id="1.20.1720.10">
    <property type="entry name" value="Multidrug resistance protein D"/>
    <property type="match status" value="1"/>
</dbReference>
<dbReference type="Gene3D" id="1.20.1250.20">
    <property type="entry name" value="MFS general substrate transporter like domains"/>
    <property type="match status" value="1"/>
</dbReference>
<feature type="domain" description="Major facilitator superfamily (MFS) profile" evidence="9">
    <location>
        <begin position="35"/>
        <end position="481"/>
    </location>
</feature>
<evidence type="ECO:0000256" key="8">
    <source>
        <dbReference type="SAM" id="Phobius"/>
    </source>
</evidence>
<protein>
    <submittedName>
        <fullName evidence="10">MFS transporter</fullName>
    </submittedName>
</protein>
<dbReference type="Proteomes" id="UP000734823">
    <property type="component" value="Unassembled WGS sequence"/>
</dbReference>
<feature type="transmembrane region" description="Helical" evidence="8">
    <location>
        <begin position="126"/>
        <end position="147"/>
    </location>
</feature>
<keyword evidence="4 8" id="KW-0812">Transmembrane</keyword>
<name>A0ABR7KZX5_9PSEU</name>
<feature type="transmembrane region" description="Helical" evidence="8">
    <location>
        <begin position="253"/>
        <end position="270"/>
    </location>
</feature>
<feature type="transmembrane region" description="Helical" evidence="8">
    <location>
        <begin position="189"/>
        <end position="209"/>
    </location>
</feature>
<evidence type="ECO:0000256" key="7">
    <source>
        <dbReference type="SAM" id="MobiDB-lite"/>
    </source>
</evidence>
<feature type="transmembrane region" description="Helical" evidence="8">
    <location>
        <begin position="383"/>
        <end position="406"/>
    </location>
</feature>
<feature type="transmembrane region" description="Helical" evidence="8">
    <location>
        <begin position="427"/>
        <end position="446"/>
    </location>
</feature>
<comment type="caution">
    <text evidence="10">The sequence shown here is derived from an EMBL/GenBank/DDBJ whole genome shotgun (WGS) entry which is preliminary data.</text>
</comment>
<dbReference type="PRINTS" id="PR01036">
    <property type="entry name" value="TCRTETB"/>
</dbReference>
<gene>
    <name evidence="10" type="ORF">GPZ80_02210</name>
</gene>
<organism evidence="10 11">
    <name type="scientific">Actinokineospora xionganensis</name>
    <dbReference type="NCBI Taxonomy" id="2684470"/>
    <lineage>
        <taxon>Bacteria</taxon>
        <taxon>Bacillati</taxon>
        <taxon>Actinomycetota</taxon>
        <taxon>Actinomycetes</taxon>
        <taxon>Pseudonocardiales</taxon>
        <taxon>Pseudonocardiaceae</taxon>
        <taxon>Actinokineospora</taxon>
    </lineage>
</organism>
<feature type="compositionally biased region" description="Low complexity" evidence="7">
    <location>
        <begin position="1"/>
        <end position="13"/>
    </location>
</feature>
<dbReference type="PROSITE" id="PS50850">
    <property type="entry name" value="MFS"/>
    <property type="match status" value="1"/>
</dbReference>
<proteinExistence type="predicted"/>
<dbReference type="SUPFAM" id="SSF103473">
    <property type="entry name" value="MFS general substrate transporter"/>
    <property type="match status" value="1"/>
</dbReference>
<evidence type="ECO:0000256" key="5">
    <source>
        <dbReference type="ARBA" id="ARBA00022989"/>
    </source>
</evidence>
<evidence type="ECO:0000256" key="4">
    <source>
        <dbReference type="ARBA" id="ARBA00022692"/>
    </source>
</evidence>
<feature type="transmembrane region" description="Helical" evidence="8">
    <location>
        <begin position="458"/>
        <end position="477"/>
    </location>
</feature>
<keyword evidence="3" id="KW-1003">Cell membrane</keyword>
<keyword evidence="11" id="KW-1185">Reference proteome</keyword>
<dbReference type="PANTHER" id="PTHR42718:SF46">
    <property type="entry name" value="BLR6921 PROTEIN"/>
    <property type="match status" value="1"/>
</dbReference>
<dbReference type="PANTHER" id="PTHR42718">
    <property type="entry name" value="MAJOR FACILITATOR SUPERFAMILY MULTIDRUG TRANSPORTER MFSC"/>
    <property type="match status" value="1"/>
</dbReference>
<feature type="transmembrane region" description="Helical" evidence="8">
    <location>
        <begin position="221"/>
        <end position="241"/>
    </location>
</feature>
<reference evidence="10 11" key="1">
    <citation type="submission" date="2020-06" db="EMBL/GenBank/DDBJ databases">
        <title>Actinokineospora xiongansis sp. nov., isolated from soil of Baiyangdian.</title>
        <authorList>
            <person name="Zhang X."/>
        </authorList>
    </citation>
    <scope>NUCLEOTIDE SEQUENCE [LARGE SCALE GENOMIC DNA]</scope>
    <source>
        <strain evidence="10 11">HBU206404</strain>
    </source>
</reference>
<evidence type="ECO:0000256" key="6">
    <source>
        <dbReference type="ARBA" id="ARBA00023136"/>
    </source>
</evidence>
<feature type="region of interest" description="Disordered" evidence="7">
    <location>
        <begin position="1"/>
        <end position="26"/>
    </location>
</feature>
<evidence type="ECO:0000259" key="9">
    <source>
        <dbReference type="PROSITE" id="PS50850"/>
    </source>
</evidence>
<dbReference type="InterPro" id="IPR011701">
    <property type="entry name" value="MFS"/>
</dbReference>
<dbReference type="CDD" id="cd17321">
    <property type="entry name" value="MFS_MMR_MDR_like"/>
    <property type="match status" value="1"/>
</dbReference>
<evidence type="ECO:0000313" key="11">
    <source>
        <dbReference type="Proteomes" id="UP000734823"/>
    </source>
</evidence>
<evidence type="ECO:0000256" key="2">
    <source>
        <dbReference type="ARBA" id="ARBA00022448"/>
    </source>
</evidence>
<dbReference type="InterPro" id="IPR020846">
    <property type="entry name" value="MFS_dom"/>
</dbReference>
<evidence type="ECO:0000256" key="1">
    <source>
        <dbReference type="ARBA" id="ARBA00004651"/>
    </source>
</evidence>
<feature type="transmembrane region" description="Helical" evidence="8">
    <location>
        <begin position="100"/>
        <end position="120"/>
    </location>
</feature>
<keyword evidence="2" id="KW-0813">Transport</keyword>
<accession>A0ABR7KZX5</accession>
<feature type="transmembrane region" description="Helical" evidence="8">
    <location>
        <begin position="35"/>
        <end position="57"/>
    </location>
</feature>
<dbReference type="InterPro" id="IPR036259">
    <property type="entry name" value="MFS_trans_sf"/>
</dbReference>
<feature type="transmembrane region" description="Helical" evidence="8">
    <location>
        <begin position="290"/>
        <end position="314"/>
    </location>
</feature>
<feature type="transmembrane region" description="Helical" evidence="8">
    <location>
        <begin position="326"/>
        <end position="344"/>
    </location>
</feature>
<evidence type="ECO:0000256" key="3">
    <source>
        <dbReference type="ARBA" id="ARBA00022475"/>
    </source>
</evidence>
<feature type="transmembrane region" description="Helical" evidence="8">
    <location>
        <begin position="351"/>
        <end position="371"/>
    </location>
</feature>
<keyword evidence="5 8" id="KW-1133">Transmembrane helix</keyword>
<keyword evidence="6 8" id="KW-0472">Membrane</keyword>